<dbReference type="EMBL" id="JAANIU010014119">
    <property type="protein sequence ID" value="KAG1529758.1"/>
    <property type="molecule type" value="Genomic_DNA"/>
</dbReference>
<organism evidence="2 3">
    <name type="scientific">Rhizopus delemar</name>
    <dbReference type="NCBI Taxonomy" id="936053"/>
    <lineage>
        <taxon>Eukaryota</taxon>
        <taxon>Fungi</taxon>
        <taxon>Fungi incertae sedis</taxon>
        <taxon>Mucoromycota</taxon>
        <taxon>Mucoromycotina</taxon>
        <taxon>Mucoromycetes</taxon>
        <taxon>Mucorales</taxon>
        <taxon>Mucorineae</taxon>
        <taxon>Rhizopodaceae</taxon>
        <taxon>Rhizopus</taxon>
    </lineage>
</organism>
<dbReference type="Proteomes" id="UP000740926">
    <property type="component" value="Unassembled WGS sequence"/>
</dbReference>
<proteinExistence type="predicted"/>
<feature type="compositionally biased region" description="Basic residues" evidence="1">
    <location>
        <begin position="1"/>
        <end position="14"/>
    </location>
</feature>
<keyword evidence="3" id="KW-1185">Reference proteome</keyword>
<reference evidence="2 3" key="1">
    <citation type="journal article" date="2020" name="Microb. Genom.">
        <title>Genetic diversity of clinical and environmental Mucorales isolates obtained from an investigation of mucormycosis cases among solid organ transplant recipients.</title>
        <authorList>
            <person name="Nguyen M.H."/>
            <person name="Kaul D."/>
            <person name="Muto C."/>
            <person name="Cheng S.J."/>
            <person name="Richter R.A."/>
            <person name="Bruno V.M."/>
            <person name="Liu G."/>
            <person name="Beyhan S."/>
            <person name="Sundermann A.J."/>
            <person name="Mounaud S."/>
            <person name="Pasculle A.W."/>
            <person name="Nierman W.C."/>
            <person name="Driscoll E."/>
            <person name="Cumbie R."/>
            <person name="Clancy C.J."/>
            <person name="Dupont C.L."/>
        </authorList>
    </citation>
    <scope>NUCLEOTIDE SEQUENCE [LARGE SCALE GENOMIC DNA]</scope>
    <source>
        <strain evidence="2 3">GL24</strain>
    </source>
</reference>
<name>A0A9P7BZU0_9FUNG</name>
<comment type="caution">
    <text evidence="2">The sequence shown here is derived from an EMBL/GenBank/DDBJ whole genome shotgun (WGS) entry which is preliminary data.</text>
</comment>
<evidence type="ECO:0000256" key="1">
    <source>
        <dbReference type="SAM" id="MobiDB-lite"/>
    </source>
</evidence>
<gene>
    <name evidence="2" type="ORF">G6F50_017779</name>
</gene>
<dbReference type="AlphaFoldDB" id="A0A9P7BZU0"/>
<accession>A0A9P7BZU0</accession>
<protein>
    <submittedName>
        <fullName evidence="2">Uncharacterized protein</fullName>
    </submittedName>
</protein>
<evidence type="ECO:0000313" key="2">
    <source>
        <dbReference type="EMBL" id="KAG1529758.1"/>
    </source>
</evidence>
<feature type="region of interest" description="Disordered" evidence="1">
    <location>
        <begin position="1"/>
        <end position="38"/>
    </location>
</feature>
<evidence type="ECO:0000313" key="3">
    <source>
        <dbReference type="Proteomes" id="UP000740926"/>
    </source>
</evidence>
<sequence length="91" mass="9844">MHNVKFQKLRRRRAPAAGGGRWSRPSCPCPLNQPPAGSDDSCCQRLGTVRTGTDPGTGSAGNSLLPTVIRCRFRSTIAFPIPFTCVRSSTR</sequence>